<dbReference type="AlphaFoldDB" id="A0A5C4L6A2"/>
<comment type="caution">
    <text evidence="1">The sequence shown here is derived from an EMBL/GenBank/DDBJ whole genome shotgun (WGS) entry which is preliminary data.</text>
</comment>
<keyword evidence="2" id="KW-1185">Reference proteome</keyword>
<organism evidence="1 2">
    <name type="scientific">Methylobacterium terricola</name>
    <dbReference type="NCBI Taxonomy" id="2583531"/>
    <lineage>
        <taxon>Bacteria</taxon>
        <taxon>Pseudomonadati</taxon>
        <taxon>Pseudomonadota</taxon>
        <taxon>Alphaproteobacteria</taxon>
        <taxon>Hyphomicrobiales</taxon>
        <taxon>Methylobacteriaceae</taxon>
        <taxon>Methylobacterium</taxon>
    </lineage>
</organism>
<sequence>MMYGWKDLDEPKHLPRRPKTLVEVYMRFCDRMDELRLAGMKVPKNAEGQQYFIWEVRSQVFDALILSMPPACESIGALMSLTIPDLFFARLDHVHASKFIDNVGPGTLANWDEAVRLNMVGKQWNTAISVNDALDIVQLRLDTEIVQHQPVVHFFKGGTYTR</sequence>
<name>A0A5C4L6A2_9HYPH</name>
<dbReference type="EMBL" id="VDDA01000051">
    <property type="protein sequence ID" value="TNC06264.1"/>
    <property type="molecule type" value="Genomic_DNA"/>
</dbReference>
<accession>A0A5C4L6A2</accession>
<proteinExistence type="predicted"/>
<evidence type="ECO:0000313" key="2">
    <source>
        <dbReference type="Proteomes" id="UP000305267"/>
    </source>
</evidence>
<reference evidence="1 2" key="1">
    <citation type="submission" date="2019-06" db="EMBL/GenBank/DDBJ databases">
        <title>Genome of Methylobacterium sp. 17Sr1-39.</title>
        <authorList>
            <person name="Seo T."/>
        </authorList>
    </citation>
    <scope>NUCLEOTIDE SEQUENCE [LARGE SCALE GENOMIC DNA]</scope>
    <source>
        <strain evidence="1 2">17Sr1-39</strain>
    </source>
</reference>
<gene>
    <name evidence="1" type="ORF">FF100_34780</name>
</gene>
<dbReference type="Proteomes" id="UP000305267">
    <property type="component" value="Unassembled WGS sequence"/>
</dbReference>
<dbReference type="RefSeq" id="WP_139040576.1">
    <property type="nucleotide sequence ID" value="NZ_VDDA01000051.1"/>
</dbReference>
<protein>
    <submittedName>
        <fullName evidence="1">Uncharacterized protein</fullName>
    </submittedName>
</protein>
<evidence type="ECO:0000313" key="1">
    <source>
        <dbReference type="EMBL" id="TNC06264.1"/>
    </source>
</evidence>